<feature type="compositionally biased region" description="Low complexity" evidence="1">
    <location>
        <begin position="665"/>
        <end position="674"/>
    </location>
</feature>
<feature type="compositionally biased region" description="Low complexity" evidence="1">
    <location>
        <begin position="172"/>
        <end position="185"/>
    </location>
</feature>
<proteinExistence type="predicted"/>
<organism evidence="2 3">
    <name type="scientific">Leishmania donovani</name>
    <dbReference type="NCBI Taxonomy" id="5661"/>
    <lineage>
        <taxon>Eukaryota</taxon>
        <taxon>Discoba</taxon>
        <taxon>Euglenozoa</taxon>
        <taxon>Kinetoplastea</taxon>
        <taxon>Metakinetoplastina</taxon>
        <taxon>Trypanosomatida</taxon>
        <taxon>Trypanosomatidae</taxon>
        <taxon>Leishmaniinae</taxon>
        <taxon>Leishmania</taxon>
    </lineage>
</organism>
<dbReference type="EMBL" id="CP029501">
    <property type="protein sequence ID" value="AYU75655.1"/>
    <property type="molecule type" value="Genomic_DNA"/>
</dbReference>
<dbReference type="AlphaFoldDB" id="A0A451EJI8"/>
<feature type="compositionally biased region" description="Polar residues" evidence="1">
    <location>
        <begin position="486"/>
        <end position="495"/>
    </location>
</feature>
<feature type="region of interest" description="Disordered" evidence="1">
    <location>
        <begin position="477"/>
        <end position="526"/>
    </location>
</feature>
<feature type="region of interest" description="Disordered" evidence="1">
    <location>
        <begin position="243"/>
        <end position="316"/>
    </location>
</feature>
<protein>
    <submittedName>
        <fullName evidence="2">Uncharacterized protein</fullName>
    </submittedName>
</protein>
<feature type="region of interest" description="Disordered" evidence="1">
    <location>
        <begin position="561"/>
        <end position="606"/>
    </location>
</feature>
<dbReference type="OrthoDB" id="267370at2759"/>
<name>A0A451EJI8_LEIDO</name>
<feature type="compositionally biased region" description="Low complexity" evidence="1">
    <location>
        <begin position="143"/>
        <end position="157"/>
    </location>
</feature>
<feature type="region of interest" description="Disordered" evidence="1">
    <location>
        <begin position="665"/>
        <end position="711"/>
    </location>
</feature>
<keyword evidence="3" id="KW-1185">Reference proteome</keyword>
<reference evidence="2 3" key="1">
    <citation type="journal article" date="2018" name="Sci. Rep.">
        <title>A complete Leishmania donovani reference genome identifies novel genetic variations associated with virulence.</title>
        <authorList>
            <person name="Lypaczewski P."/>
            <person name="Hoshizaki J."/>
            <person name="Zhang W.-W."/>
            <person name="McCall L.-I."/>
            <person name="Torcivia-Rodriguez J."/>
            <person name="Simonyan V."/>
            <person name="Kaur A."/>
            <person name="Dewar K."/>
            <person name="Matlashewski G."/>
        </authorList>
    </citation>
    <scope>NUCLEOTIDE SEQUENCE [LARGE SCALE GENOMIC DNA]</scope>
    <source>
        <strain evidence="2 3">LdCL</strain>
    </source>
</reference>
<feature type="region of interest" description="Disordered" evidence="1">
    <location>
        <begin position="100"/>
        <end position="191"/>
    </location>
</feature>
<gene>
    <name evidence="2" type="ORF">LdCL_020010600</name>
</gene>
<dbReference type="Proteomes" id="UP000274082">
    <property type="component" value="Chromosome 2"/>
</dbReference>
<feature type="region of interest" description="Disordered" evidence="1">
    <location>
        <begin position="838"/>
        <end position="863"/>
    </location>
</feature>
<evidence type="ECO:0000313" key="3">
    <source>
        <dbReference type="Proteomes" id="UP000274082"/>
    </source>
</evidence>
<evidence type="ECO:0000256" key="1">
    <source>
        <dbReference type="SAM" id="MobiDB-lite"/>
    </source>
</evidence>
<accession>A0A451EJI8</accession>
<evidence type="ECO:0000313" key="2">
    <source>
        <dbReference type="EMBL" id="AYU75655.1"/>
    </source>
</evidence>
<feature type="compositionally biased region" description="Low complexity" evidence="1">
    <location>
        <begin position="838"/>
        <end position="849"/>
    </location>
</feature>
<dbReference type="VEuPathDB" id="TriTrypDB:LdBPK_020500.1"/>
<dbReference type="VEuPathDB" id="TriTrypDB:LDHU3_02.0640"/>
<dbReference type="VEuPathDB" id="TriTrypDB:LdCL_020010600"/>
<sequence>MSAVSPPSGQLTPPTAFIATPSGFNASGSAPSFVKVYCGNDECVPLSKQCTGGVFQGVLSDLANRVSKHEAQDRGSRSHRVKTVGSAAAADGAALALGTVAGSGGSDGKGEPTPPASEDRVGTAGTRGRVAKGGGASAKKKQSAPLLSTSPLLLPASKGVAPAAPSTEPFHSTDTSPTTDTAAASVGDPLAGESGVRVACDVVYRRAELLPLSFVRDVASNSRVTALYKQHLQLQEELQRHQLEQQQLQKQKEDDDDAASAAAAKAAKNDASDAASNQSTAGRADGKGGKTPSSKPAPRRRGMPSVSRGGSAISGNRVSCSVSSAATSAVAATALAAQIRTQLWTALRNTIPFFGVLTMPVHTPMEPLISLPASASASGASTAAARAAAATTTPPVAGVVSAATAVCSGSYVLLGCRERPREETISADATPVVSQAGRCASGALSFIGGVAACPSMSAVERLVEQAHEASVTRLPPLSSDAVLRSNGGTTASGANSEGAKRSPRKQRLHPRDLQEQVSQQSLPLRCTLHPTTNRVVPMLPPLPDDIAAGYGAARLVTKSLGQSAAGRSGDVDDSTTPSGTRISRIAANGRGCGNPDRAHRRSLDEPTDGFVSAVNASAAAGLRRPLSSSKDAPPTGLAKGRAGAGPLSDEVGVEGGEEATLMNAQQPSNAAAASHGPLSPSTVPHASSAVGPSGSTYRDGDGPGKGMEPGVPLSAAAIARLAPSTRFTVQLSSCTVTLTTQTRKGVGMNAADAASPNTTGAANSISGTGRIATGSCEVDTYADELTLVFDGLDVLWHGPNGEEALLQWVLDEYSILLKQRMAAAMAQWTSMVHASDTSAGAAGESSSKANKMRRQLPSERVQA</sequence>
<feature type="region of interest" description="Disordered" evidence="1">
    <location>
        <begin position="620"/>
        <end position="652"/>
    </location>
</feature>